<dbReference type="Proteomes" id="UP000010471">
    <property type="component" value="Plasmid pMIC7113.03"/>
</dbReference>
<dbReference type="EMBL" id="CP003633">
    <property type="protein sequence ID" value="AFZ22209.1"/>
    <property type="molecule type" value="Genomic_DNA"/>
</dbReference>
<dbReference type="HOGENOM" id="CLU_2523843_0_0_3"/>
<organism evidence="2 3">
    <name type="scientific">Allocoleopsis franciscana PCC 7113</name>
    <dbReference type="NCBI Taxonomy" id="1173027"/>
    <lineage>
        <taxon>Bacteria</taxon>
        <taxon>Bacillati</taxon>
        <taxon>Cyanobacteriota</taxon>
        <taxon>Cyanophyceae</taxon>
        <taxon>Coleofasciculales</taxon>
        <taxon>Coleofasciculaceae</taxon>
        <taxon>Allocoleopsis</taxon>
        <taxon>Allocoleopsis franciscana</taxon>
    </lineage>
</organism>
<gene>
    <name evidence="2" type="ORF">Mic7113_6641</name>
</gene>
<name>K9WR02_9CYAN</name>
<dbReference type="KEGG" id="mic:Mic7113_6641"/>
<protein>
    <submittedName>
        <fullName evidence="2">Uncharacterized protein</fullName>
    </submittedName>
</protein>
<accession>K9WR02</accession>
<dbReference type="RefSeq" id="WP_015186265.1">
    <property type="nucleotide sequence ID" value="NC_019740.1"/>
</dbReference>
<keyword evidence="2" id="KW-0614">Plasmid</keyword>
<evidence type="ECO:0000313" key="3">
    <source>
        <dbReference type="Proteomes" id="UP000010471"/>
    </source>
</evidence>
<evidence type="ECO:0000256" key="1">
    <source>
        <dbReference type="SAM" id="MobiDB-lite"/>
    </source>
</evidence>
<reference evidence="2 3" key="1">
    <citation type="submission" date="2012-06" db="EMBL/GenBank/DDBJ databases">
        <title>Finished plasmid 3 of genome of Microcoleus sp. PCC 7113.</title>
        <authorList>
            <consortium name="US DOE Joint Genome Institute"/>
            <person name="Gugger M."/>
            <person name="Coursin T."/>
            <person name="Rippka R."/>
            <person name="Tandeau De Marsac N."/>
            <person name="Huntemann M."/>
            <person name="Wei C.-L."/>
            <person name="Han J."/>
            <person name="Detter J.C."/>
            <person name="Han C."/>
            <person name="Tapia R."/>
            <person name="Chen A."/>
            <person name="Kyrpides N."/>
            <person name="Mavromatis K."/>
            <person name="Markowitz V."/>
            <person name="Szeto E."/>
            <person name="Ivanova N."/>
            <person name="Pagani I."/>
            <person name="Pati A."/>
            <person name="Goodwin L."/>
            <person name="Nordberg H.P."/>
            <person name="Cantor M.N."/>
            <person name="Hua S.X."/>
            <person name="Woyke T."/>
            <person name="Kerfeld C.A."/>
        </authorList>
    </citation>
    <scope>NUCLEOTIDE SEQUENCE [LARGE SCALE GENOMIC DNA]</scope>
    <source>
        <strain evidence="2 3">PCC 7113</strain>
        <plasmid evidence="2 3">pMIC7113.03</plasmid>
    </source>
</reference>
<dbReference type="AlphaFoldDB" id="K9WR02"/>
<proteinExistence type="predicted"/>
<evidence type="ECO:0000313" key="2">
    <source>
        <dbReference type="EMBL" id="AFZ22209.1"/>
    </source>
</evidence>
<geneLocation type="plasmid" evidence="2 3">
    <name>pMIC7113.03</name>
</geneLocation>
<feature type="compositionally biased region" description="Acidic residues" evidence="1">
    <location>
        <begin position="72"/>
        <end position="84"/>
    </location>
</feature>
<sequence length="84" mass="9828">MELPDGSEKLRLKKEIAQKIRKEAERLEMSFPEMLYYIVNSYFIGQANLSQSVNQHHQKAPGVPRTSSQQWTEEEESFELDLDV</sequence>
<keyword evidence="3" id="KW-1185">Reference proteome</keyword>
<feature type="region of interest" description="Disordered" evidence="1">
    <location>
        <begin position="53"/>
        <end position="84"/>
    </location>
</feature>